<sequence length="56" mass="6100">MPIWSNNDMIQGSALGGLSKVKAAAYMSKLLCTGSPYRTATNKEDVHGRDLRKPGY</sequence>
<keyword evidence="2" id="KW-1185">Reference proteome</keyword>
<reference evidence="1 2" key="1">
    <citation type="journal article" date="2014" name="Genome Announc.">
        <title>Complete genome sequence of Magnetospirillum gryphiswaldense MSR-1.</title>
        <authorList>
            <person name="Wang X."/>
            <person name="Wang Q."/>
            <person name="Zhang W."/>
            <person name="Wang Y."/>
            <person name="Li L."/>
            <person name="Wen T."/>
            <person name="Zhang T."/>
            <person name="Zhang Y."/>
            <person name="Xu J."/>
            <person name="Hu J."/>
            <person name="Li S."/>
            <person name="Liu L."/>
            <person name="Liu J."/>
            <person name="Jiang W."/>
            <person name="Tian J."/>
            <person name="Li Y."/>
            <person name="Schuler D."/>
            <person name="Wang L."/>
            <person name="Li J."/>
        </authorList>
    </citation>
    <scope>NUCLEOTIDE SEQUENCE [LARGE SCALE GENOMIC DNA]</scope>
    <source>
        <strain evidence="2">DSM 6361 / JCM 21280 / NBRC 15271 / MSR-1</strain>
    </source>
</reference>
<gene>
    <name evidence="1" type="ordered locus">MGMSRv2__1460</name>
</gene>
<dbReference type="HOGENOM" id="CLU_3008949_0_0_5"/>
<organism evidence="1 2">
    <name type="scientific">Magnetospirillum gryphiswaldense (strain DSM 6361 / JCM 21280 / NBRC 15271 / MSR-1)</name>
    <dbReference type="NCBI Taxonomy" id="431944"/>
    <lineage>
        <taxon>Bacteria</taxon>
        <taxon>Pseudomonadati</taxon>
        <taxon>Pseudomonadota</taxon>
        <taxon>Alphaproteobacteria</taxon>
        <taxon>Rhodospirillales</taxon>
        <taxon>Rhodospirillaceae</taxon>
        <taxon>Magnetospirillum</taxon>
    </lineage>
</organism>
<dbReference type="KEGG" id="mgy:MGMSRv2__1460"/>
<dbReference type="STRING" id="1430440.MGMSRv2__1460"/>
<accession>V6EZJ6</accession>
<dbReference type="AlphaFoldDB" id="V6EZJ6"/>
<dbReference type="EMBL" id="HG794546">
    <property type="protein sequence ID" value="CDK98675.1"/>
    <property type="molecule type" value="Genomic_DNA"/>
</dbReference>
<name>V6EZJ6_MAGGM</name>
<evidence type="ECO:0000313" key="2">
    <source>
        <dbReference type="Proteomes" id="UP000018922"/>
    </source>
</evidence>
<evidence type="ECO:0000313" key="1">
    <source>
        <dbReference type="EMBL" id="CDK98675.1"/>
    </source>
</evidence>
<dbReference type="Proteomes" id="UP000018922">
    <property type="component" value="Chromosome I"/>
</dbReference>
<proteinExistence type="predicted"/>
<protein>
    <submittedName>
        <fullName evidence="1">Uncharacterized protein</fullName>
    </submittedName>
</protein>